<feature type="domain" description="Toprim" evidence="8">
    <location>
        <begin position="81"/>
        <end position="176"/>
    </location>
</feature>
<accession>A0AAE3K113</accession>
<dbReference type="GO" id="GO:0008270">
    <property type="term" value="F:zinc ion binding"/>
    <property type="evidence" value="ECO:0007669"/>
    <property type="project" value="UniProtKB-KW"/>
</dbReference>
<proteinExistence type="inferred from homology"/>
<dbReference type="Proteomes" id="UP001139365">
    <property type="component" value="Unassembled WGS sequence"/>
</dbReference>
<evidence type="ECO:0000256" key="5">
    <source>
        <dbReference type="ARBA" id="ARBA00023172"/>
    </source>
</evidence>
<dbReference type="Gene3D" id="3.30.60.80">
    <property type="match status" value="1"/>
</dbReference>
<protein>
    <recommendedName>
        <fullName evidence="7">Recombination protein RecR</fullName>
    </recommendedName>
</protein>
<dbReference type="PANTHER" id="PTHR30446:SF0">
    <property type="entry name" value="RECOMBINATION PROTEIN RECR"/>
    <property type="match status" value="1"/>
</dbReference>
<keyword evidence="3 7" id="KW-0863">Zinc-finger</keyword>
<gene>
    <name evidence="7 9" type="primary">recR</name>
    <name evidence="9" type="ORF">MR241_09970</name>
</gene>
<dbReference type="HAMAP" id="MF_00017">
    <property type="entry name" value="RecR"/>
    <property type="match status" value="1"/>
</dbReference>
<dbReference type="InterPro" id="IPR006171">
    <property type="entry name" value="TOPRIM_dom"/>
</dbReference>
<evidence type="ECO:0000313" key="9">
    <source>
        <dbReference type="EMBL" id="MCI5756602.1"/>
    </source>
</evidence>
<evidence type="ECO:0000256" key="1">
    <source>
        <dbReference type="ARBA" id="ARBA00022723"/>
    </source>
</evidence>
<feature type="zinc finger region" description="C4-type" evidence="7">
    <location>
        <begin position="58"/>
        <end position="73"/>
    </location>
</feature>
<dbReference type="Pfam" id="PF21175">
    <property type="entry name" value="RecR_C"/>
    <property type="match status" value="1"/>
</dbReference>
<reference evidence="9 10" key="1">
    <citation type="submission" date="2022-03" db="EMBL/GenBank/DDBJ databases">
        <title>Metagenome-assembled genomes from swine fecal metagenomes.</title>
        <authorList>
            <person name="Holman D.B."/>
            <person name="Kommadath A."/>
        </authorList>
    </citation>
    <scope>NUCLEOTIDE SEQUENCE [LARGE SCALE GENOMIC DNA]</scope>
    <source>
        <strain evidence="9">SUG147</strain>
    </source>
</reference>
<dbReference type="GO" id="GO:0006310">
    <property type="term" value="P:DNA recombination"/>
    <property type="evidence" value="ECO:0007669"/>
    <property type="project" value="UniProtKB-UniRule"/>
</dbReference>
<dbReference type="Gene3D" id="6.10.250.240">
    <property type="match status" value="1"/>
</dbReference>
<evidence type="ECO:0000256" key="2">
    <source>
        <dbReference type="ARBA" id="ARBA00022763"/>
    </source>
</evidence>
<dbReference type="NCBIfam" id="TIGR00615">
    <property type="entry name" value="recR"/>
    <property type="match status" value="1"/>
</dbReference>
<sequence length="199" mass="21602">MAEYIEPLEIIIEQFRKLPGVGKKSAVRMAFGVLGMTPDEADSFAAAIVSARSRIKKCTVCGNISEADLCPVCADPRRDPSVICVVEDTRALMAMERVRDYNGLYHVLGGTISPIDGRGPDDINLSSLTERITDGNVKEVIVATNPTVDGETTAMYISKLLRPLGIKVSRLAYGIPVGGDLDYADEMTLLRAIDGRREI</sequence>
<dbReference type="Gene3D" id="3.40.1360.10">
    <property type="match status" value="1"/>
</dbReference>
<keyword evidence="4 7" id="KW-0862">Zinc</keyword>
<dbReference type="PANTHER" id="PTHR30446">
    <property type="entry name" value="RECOMBINATION PROTEIN RECR"/>
    <property type="match status" value="1"/>
</dbReference>
<dbReference type="Pfam" id="PF13662">
    <property type="entry name" value="Toprim_4"/>
    <property type="match status" value="1"/>
</dbReference>
<dbReference type="EMBL" id="JALEMU010000167">
    <property type="protein sequence ID" value="MCI5756602.1"/>
    <property type="molecule type" value="Genomic_DNA"/>
</dbReference>
<keyword evidence="1 7" id="KW-0479">Metal-binding</keyword>
<evidence type="ECO:0000256" key="6">
    <source>
        <dbReference type="ARBA" id="ARBA00023204"/>
    </source>
</evidence>
<dbReference type="InterPro" id="IPR034137">
    <property type="entry name" value="TOPRIM_RecR"/>
</dbReference>
<dbReference type="SUPFAM" id="SSF111304">
    <property type="entry name" value="Recombination protein RecR"/>
    <property type="match status" value="1"/>
</dbReference>
<evidence type="ECO:0000256" key="4">
    <source>
        <dbReference type="ARBA" id="ARBA00022833"/>
    </source>
</evidence>
<dbReference type="InterPro" id="IPR023627">
    <property type="entry name" value="Rcmb_RecR"/>
</dbReference>
<evidence type="ECO:0000313" key="10">
    <source>
        <dbReference type="Proteomes" id="UP001139365"/>
    </source>
</evidence>
<evidence type="ECO:0000259" key="8">
    <source>
        <dbReference type="PROSITE" id="PS50880"/>
    </source>
</evidence>
<dbReference type="PROSITE" id="PS01300">
    <property type="entry name" value="RECR"/>
    <property type="match status" value="1"/>
</dbReference>
<comment type="similarity">
    <text evidence="7">Belongs to the RecR family.</text>
</comment>
<dbReference type="GO" id="GO:0006281">
    <property type="term" value="P:DNA repair"/>
    <property type="evidence" value="ECO:0007669"/>
    <property type="project" value="UniProtKB-UniRule"/>
</dbReference>
<evidence type="ECO:0000256" key="3">
    <source>
        <dbReference type="ARBA" id="ARBA00022771"/>
    </source>
</evidence>
<keyword evidence="2 7" id="KW-0227">DNA damage</keyword>
<dbReference type="PROSITE" id="PS50880">
    <property type="entry name" value="TOPRIM"/>
    <property type="match status" value="1"/>
</dbReference>
<dbReference type="Pfam" id="PF02132">
    <property type="entry name" value="RecR_ZnF"/>
    <property type="match status" value="1"/>
</dbReference>
<organism evidence="9 10">
    <name type="scientific">Candidatus Colimorpha enterica</name>
    <dbReference type="NCBI Taxonomy" id="3083063"/>
    <lineage>
        <taxon>Bacteria</taxon>
        <taxon>Pseudomonadati</taxon>
        <taxon>Bacteroidota</taxon>
        <taxon>Bacteroidia</taxon>
        <taxon>Bacteroidales</taxon>
        <taxon>Candidatus Colimorpha</taxon>
    </lineage>
</organism>
<dbReference type="InterPro" id="IPR000093">
    <property type="entry name" value="DNA_Rcmb_RecR"/>
</dbReference>
<dbReference type="Pfam" id="PF21176">
    <property type="entry name" value="RecR_HhH"/>
    <property type="match status" value="1"/>
</dbReference>
<dbReference type="Gene3D" id="1.10.8.420">
    <property type="entry name" value="RecR Domain 1"/>
    <property type="match status" value="1"/>
</dbReference>
<keyword evidence="6 7" id="KW-0234">DNA repair</keyword>
<dbReference type="AlphaFoldDB" id="A0AAE3K113"/>
<keyword evidence="5 7" id="KW-0233">DNA recombination</keyword>
<dbReference type="GO" id="GO:0003677">
    <property type="term" value="F:DNA binding"/>
    <property type="evidence" value="ECO:0007669"/>
    <property type="project" value="UniProtKB-UniRule"/>
</dbReference>
<comment type="function">
    <text evidence="7">May play a role in DNA repair. It seems to be involved in an RecBC-independent recombinational process of DNA repair. It may act with RecF and RecO.</text>
</comment>
<name>A0AAE3K113_9BACT</name>
<comment type="caution">
    <text evidence="9">The sequence shown here is derived from an EMBL/GenBank/DDBJ whole genome shotgun (WGS) entry which is preliminary data.</text>
</comment>
<evidence type="ECO:0000256" key="7">
    <source>
        <dbReference type="HAMAP-Rule" id="MF_00017"/>
    </source>
</evidence>
<dbReference type="CDD" id="cd01025">
    <property type="entry name" value="TOPRIM_recR"/>
    <property type="match status" value="1"/>
</dbReference>
<dbReference type="InterPro" id="IPR015967">
    <property type="entry name" value="Rcmb_RecR_Znf"/>
</dbReference>
<dbReference type="SMART" id="SM00493">
    <property type="entry name" value="TOPRIM"/>
    <property type="match status" value="1"/>
</dbReference>